<protein>
    <submittedName>
        <fullName evidence="1">DUF1365 domain-containing protein</fullName>
    </submittedName>
</protein>
<dbReference type="Pfam" id="PF07103">
    <property type="entry name" value="DUF1365"/>
    <property type="match status" value="1"/>
</dbReference>
<dbReference type="PANTHER" id="PTHR33973:SF4">
    <property type="entry name" value="OS07G0153300 PROTEIN"/>
    <property type="match status" value="1"/>
</dbReference>
<keyword evidence="2" id="KW-1185">Reference proteome</keyword>
<proteinExistence type="predicted"/>
<accession>A0A5C8NSS0</accession>
<organism evidence="1 2">
    <name type="scientific">Zeimonas arvi</name>
    <dbReference type="NCBI Taxonomy" id="2498847"/>
    <lineage>
        <taxon>Bacteria</taxon>
        <taxon>Pseudomonadati</taxon>
        <taxon>Pseudomonadota</taxon>
        <taxon>Betaproteobacteria</taxon>
        <taxon>Burkholderiales</taxon>
        <taxon>Burkholderiaceae</taxon>
        <taxon>Zeimonas</taxon>
    </lineage>
</organism>
<reference evidence="1 2" key="1">
    <citation type="submission" date="2019-06" db="EMBL/GenBank/DDBJ databases">
        <title>Quisquiliibacterium sp. nov., isolated from a maize field.</title>
        <authorList>
            <person name="Lin S.-Y."/>
            <person name="Tsai C.-F."/>
            <person name="Young C.-C."/>
        </authorList>
    </citation>
    <scope>NUCLEOTIDE SEQUENCE [LARGE SCALE GENOMIC DNA]</scope>
    <source>
        <strain evidence="1 2">CC-CFT501</strain>
    </source>
</reference>
<dbReference type="PANTHER" id="PTHR33973">
    <property type="entry name" value="OS07G0153300 PROTEIN"/>
    <property type="match status" value="1"/>
</dbReference>
<evidence type="ECO:0000313" key="2">
    <source>
        <dbReference type="Proteomes" id="UP000321548"/>
    </source>
</evidence>
<name>A0A5C8NSS0_9BURK</name>
<comment type="caution">
    <text evidence="1">The sequence shown here is derived from an EMBL/GenBank/DDBJ whole genome shotgun (WGS) entry which is preliminary data.</text>
</comment>
<dbReference type="EMBL" id="VDUY01000006">
    <property type="protein sequence ID" value="TXL64207.1"/>
    <property type="molecule type" value="Genomic_DNA"/>
</dbReference>
<dbReference type="Proteomes" id="UP000321548">
    <property type="component" value="Unassembled WGS sequence"/>
</dbReference>
<dbReference type="InterPro" id="IPR010775">
    <property type="entry name" value="DUF1365"/>
</dbReference>
<evidence type="ECO:0000313" key="1">
    <source>
        <dbReference type="EMBL" id="TXL64207.1"/>
    </source>
</evidence>
<gene>
    <name evidence="1" type="ORF">FHP08_14805</name>
</gene>
<dbReference type="AlphaFoldDB" id="A0A5C8NSS0"/>
<dbReference type="RefSeq" id="WP_147705268.1">
    <property type="nucleotide sequence ID" value="NZ_VDUY01000006.1"/>
</dbReference>
<dbReference type="OrthoDB" id="9778801at2"/>
<sequence length="261" mass="29392">MPAPGERFERWRLAFGEVRHTRLRPVRHAFRYPAFFVRAPLSELEAPRGSWLFGANRPALLSMHATDHGDGRPVGVWLRAMLRHSGVRADGEIWLHAFPRVLGYAFKPVSFWFCHRADGALVAIVVEVNNTFGERHCYLLADPAGAPLKSGAELRAAKVFHVSPFCSVEGGYRFRFVTNAERALARIDHDDAQGPLLLTSLSGRFAPLAGRSLARALLGHPLFTFGVIARIHWHALRLWLRRVPFHRKPEPPRPIVTRGTP</sequence>